<evidence type="ECO:0000256" key="1">
    <source>
        <dbReference type="ARBA" id="ARBA00004496"/>
    </source>
</evidence>
<evidence type="ECO:0000259" key="9">
    <source>
        <dbReference type="Pfam" id="PF02463"/>
    </source>
</evidence>
<dbReference type="GO" id="GO:0006260">
    <property type="term" value="P:DNA replication"/>
    <property type="evidence" value="ECO:0007669"/>
    <property type="project" value="UniProtKB-KW"/>
</dbReference>
<comment type="subcellular location">
    <subcellularLocation>
        <location evidence="1">Cytoplasm</location>
    </subcellularLocation>
</comment>
<dbReference type="GO" id="GO:0003697">
    <property type="term" value="F:single-stranded DNA binding"/>
    <property type="evidence" value="ECO:0007669"/>
    <property type="project" value="InterPro"/>
</dbReference>
<dbReference type="GO" id="GO:0005524">
    <property type="term" value="F:ATP binding"/>
    <property type="evidence" value="ECO:0007669"/>
    <property type="project" value="UniProtKB-KW"/>
</dbReference>
<keyword evidence="6" id="KW-0547">Nucleotide-binding</keyword>
<evidence type="ECO:0000256" key="2">
    <source>
        <dbReference type="ARBA" id="ARBA00008016"/>
    </source>
</evidence>
<evidence type="ECO:0000256" key="3">
    <source>
        <dbReference type="ARBA" id="ARBA00020170"/>
    </source>
</evidence>
<organism evidence="10">
    <name type="scientific">freshwater metagenome</name>
    <dbReference type="NCBI Taxonomy" id="449393"/>
    <lineage>
        <taxon>unclassified sequences</taxon>
        <taxon>metagenomes</taxon>
        <taxon>ecological metagenomes</taxon>
    </lineage>
</organism>
<dbReference type="PANTHER" id="PTHR32182">
    <property type="entry name" value="DNA REPLICATION AND REPAIR PROTEIN RECF"/>
    <property type="match status" value="1"/>
</dbReference>
<feature type="domain" description="RecF/RecN/SMC N-terminal" evidence="9">
    <location>
        <begin position="3"/>
        <end position="335"/>
    </location>
</feature>
<dbReference type="InterPro" id="IPR001238">
    <property type="entry name" value="DNA-binding_RecF"/>
</dbReference>
<dbReference type="GO" id="GO:0005737">
    <property type="term" value="C:cytoplasm"/>
    <property type="evidence" value="ECO:0007669"/>
    <property type="project" value="UniProtKB-SubCell"/>
</dbReference>
<dbReference type="EMBL" id="CAEZUE010000005">
    <property type="protein sequence ID" value="CAB4584013.1"/>
    <property type="molecule type" value="Genomic_DNA"/>
</dbReference>
<reference evidence="10" key="1">
    <citation type="submission" date="2020-05" db="EMBL/GenBank/DDBJ databases">
        <authorList>
            <person name="Chiriac C."/>
            <person name="Salcher M."/>
            <person name="Ghai R."/>
            <person name="Kavagutti S V."/>
        </authorList>
    </citation>
    <scope>NUCLEOTIDE SEQUENCE</scope>
</reference>
<gene>
    <name evidence="10" type="ORF">UFOPK1788_00087</name>
</gene>
<dbReference type="InterPro" id="IPR027417">
    <property type="entry name" value="P-loop_NTPase"/>
</dbReference>
<sequence length="369" mass="40466">MKVTAIELTGWRNYQSQSVVMTTSPTLFVGQNGQGKTNLVEAMVYAALGRSHRTHLDATLVAAGQDRAVVRMRVENKDRKIDIDLAVTSSGNNTLRINGNPAKKREVARMFPLVIFAPEDLDLVRGEPASRRQFLDDVVHEISLEEAADLSEFDRVLRQRNSLLKSLRNSQSQTERGTLDTWTEALVDAGARVMTARRRIVAQLRPAVATHYAAIAGSNDAAEISLSESIGNETPDSEISNALRQMFHVKRNDEIERGSTLIGPQRDDLNLTLNGLPARTHSSQGEAWSLALALRLAMKDVVTQHSLAGDPVVILDDVFAELDEGRRTRLGEHLVGIEHLIVTAADDATIPPSIAGERFRVEGGTINAE</sequence>
<keyword evidence="7" id="KW-0067">ATP-binding</keyword>
<dbReference type="NCBIfam" id="TIGR00611">
    <property type="entry name" value="recf"/>
    <property type="match status" value="1"/>
</dbReference>
<accession>A0A6J6FA00</accession>
<evidence type="ECO:0000256" key="8">
    <source>
        <dbReference type="ARBA" id="ARBA00023125"/>
    </source>
</evidence>
<dbReference type="HAMAP" id="MF_00365">
    <property type="entry name" value="RecF"/>
    <property type="match status" value="1"/>
</dbReference>
<dbReference type="AlphaFoldDB" id="A0A6J6FA00"/>
<comment type="similarity">
    <text evidence="2">Belongs to the RecF family.</text>
</comment>
<dbReference type="InterPro" id="IPR042174">
    <property type="entry name" value="RecF_2"/>
</dbReference>
<dbReference type="Pfam" id="PF02463">
    <property type="entry name" value="SMC_N"/>
    <property type="match status" value="1"/>
</dbReference>
<evidence type="ECO:0000256" key="6">
    <source>
        <dbReference type="ARBA" id="ARBA00022741"/>
    </source>
</evidence>
<protein>
    <recommendedName>
        <fullName evidence="3">DNA replication and repair protein RecF</fullName>
    </recommendedName>
</protein>
<keyword evidence="5" id="KW-0235">DNA replication</keyword>
<dbReference type="PANTHER" id="PTHR32182:SF0">
    <property type="entry name" value="DNA REPLICATION AND REPAIR PROTEIN RECF"/>
    <property type="match status" value="1"/>
</dbReference>
<keyword evidence="8" id="KW-0238">DNA-binding</keyword>
<evidence type="ECO:0000256" key="4">
    <source>
        <dbReference type="ARBA" id="ARBA00022490"/>
    </source>
</evidence>
<dbReference type="GO" id="GO:0000731">
    <property type="term" value="P:DNA synthesis involved in DNA repair"/>
    <property type="evidence" value="ECO:0007669"/>
    <property type="project" value="TreeGrafter"/>
</dbReference>
<dbReference type="GO" id="GO:0006302">
    <property type="term" value="P:double-strand break repair"/>
    <property type="evidence" value="ECO:0007669"/>
    <property type="project" value="TreeGrafter"/>
</dbReference>
<proteinExistence type="inferred from homology"/>
<keyword evidence="4" id="KW-0963">Cytoplasm</keyword>
<dbReference type="SUPFAM" id="SSF52540">
    <property type="entry name" value="P-loop containing nucleoside triphosphate hydrolases"/>
    <property type="match status" value="1"/>
</dbReference>
<name>A0A6J6FA00_9ZZZZ</name>
<evidence type="ECO:0000256" key="5">
    <source>
        <dbReference type="ARBA" id="ARBA00022705"/>
    </source>
</evidence>
<evidence type="ECO:0000313" key="10">
    <source>
        <dbReference type="EMBL" id="CAB4584013.1"/>
    </source>
</evidence>
<evidence type="ECO:0000256" key="7">
    <source>
        <dbReference type="ARBA" id="ARBA00022840"/>
    </source>
</evidence>
<dbReference type="InterPro" id="IPR003395">
    <property type="entry name" value="RecF/RecN/SMC_N"/>
</dbReference>
<dbReference type="Gene3D" id="1.20.1050.90">
    <property type="entry name" value="RecF/RecN/SMC, N-terminal domain"/>
    <property type="match status" value="1"/>
</dbReference>
<dbReference type="InterPro" id="IPR018078">
    <property type="entry name" value="DNA-binding_RecF_CS"/>
</dbReference>
<dbReference type="PROSITE" id="PS00617">
    <property type="entry name" value="RECF_1"/>
    <property type="match status" value="1"/>
</dbReference>
<dbReference type="Gene3D" id="3.40.50.300">
    <property type="entry name" value="P-loop containing nucleotide triphosphate hydrolases"/>
    <property type="match status" value="1"/>
</dbReference>
<dbReference type="PROSITE" id="PS00618">
    <property type="entry name" value="RECF_2"/>
    <property type="match status" value="1"/>
</dbReference>